<evidence type="ECO:0000256" key="1">
    <source>
        <dbReference type="RuleBase" id="RU367018"/>
    </source>
</evidence>
<evidence type="ECO:0000313" key="2">
    <source>
        <dbReference type="EMBL" id="KAK2653575.1"/>
    </source>
</evidence>
<proteinExistence type="inferred from homology"/>
<dbReference type="EMBL" id="JANJYI010000004">
    <property type="protein sequence ID" value="KAK2653575.1"/>
    <property type="molecule type" value="Genomic_DNA"/>
</dbReference>
<dbReference type="PANTHER" id="PTHR31669">
    <property type="entry name" value="PROTEIN FAR1-RELATED SEQUENCE 10-RELATED"/>
    <property type="match status" value="1"/>
</dbReference>
<evidence type="ECO:0000313" key="3">
    <source>
        <dbReference type="Proteomes" id="UP001280121"/>
    </source>
</evidence>
<keyword evidence="1" id="KW-0479">Metal-binding</keyword>
<sequence>MQLHKCFRRHVIDYAVAKNAAQHISSSYGKPEFKKQFNKCFYGCHSEREFQASWNDMISTFELQDHECLKKLFELQEKWCPIFTMDTFSANIKSTQRSESTNNVFRQISTRTMDLINFIHHYEKKTKEMRLAELEEDYRCKYNVHRLKVRSKILAL</sequence>
<comment type="similarity">
    <text evidence="1">Belongs to the FHY3/FAR1 family.</text>
</comment>
<dbReference type="PANTHER" id="PTHR31669:SF303">
    <property type="entry name" value="PROTEIN FAR1-RELATED SEQUENCE"/>
    <property type="match status" value="1"/>
</dbReference>
<reference evidence="2" key="1">
    <citation type="journal article" date="2023" name="Plant J.">
        <title>Genome sequences and population genomics provide insights into the demographic history, inbreeding, and mutation load of two 'living fossil' tree species of Dipteronia.</title>
        <authorList>
            <person name="Feng Y."/>
            <person name="Comes H.P."/>
            <person name="Chen J."/>
            <person name="Zhu S."/>
            <person name="Lu R."/>
            <person name="Zhang X."/>
            <person name="Li P."/>
            <person name="Qiu J."/>
            <person name="Olsen K.M."/>
            <person name="Qiu Y."/>
        </authorList>
    </citation>
    <scope>NUCLEOTIDE SEQUENCE</scope>
    <source>
        <strain evidence="2">KIB01</strain>
    </source>
</reference>
<organism evidence="2 3">
    <name type="scientific">Dipteronia dyeriana</name>
    <dbReference type="NCBI Taxonomy" id="168575"/>
    <lineage>
        <taxon>Eukaryota</taxon>
        <taxon>Viridiplantae</taxon>
        <taxon>Streptophyta</taxon>
        <taxon>Embryophyta</taxon>
        <taxon>Tracheophyta</taxon>
        <taxon>Spermatophyta</taxon>
        <taxon>Magnoliopsida</taxon>
        <taxon>eudicotyledons</taxon>
        <taxon>Gunneridae</taxon>
        <taxon>Pentapetalae</taxon>
        <taxon>rosids</taxon>
        <taxon>malvids</taxon>
        <taxon>Sapindales</taxon>
        <taxon>Sapindaceae</taxon>
        <taxon>Hippocastanoideae</taxon>
        <taxon>Acereae</taxon>
        <taxon>Dipteronia</taxon>
    </lineage>
</organism>
<accession>A0AAE0CJM1</accession>
<comment type="caution">
    <text evidence="2">The sequence shown here is derived from an EMBL/GenBank/DDBJ whole genome shotgun (WGS) entry which is preliminary data.</text>
</comment>
<protein>
    <recommendedName>
        <fullName evidence="1">Protein FAR1-RELATED SEQUENCE</fullName>
    </recommendedName>
</protein>
<dbReference type="Proteomes" id="UP001280121">
    <property type="component" value="Unassembled WGS sequence"/>
</dbReference>
<keyword evidence="1" id="KW-0863">Zinc-finger</keyword>
<comment type="function">
    <text evidence="1">Putative transcription activator involved in regulating light control of development.</text>
</comment>
<keyword evidence="1" id="KW-0862">Zinc</keyword>
<dbReference type="GO" id="GO:0008270">
    <property type="term" value="F:zinc ion binding"/>
    <property type="evidence" value="ECO:0007669"/>
    <property type="project" value="UniProtKB-UniRule"/>
</dbReference>
<dbReference type="GO" id="GO:0005634">
    <property type="term" value="C:nucleus"/>
    <property type="evidence" value="ECO:0007669"/>
    <property type="project" value="UniProtKB-SubCell"/>
</dbReference>
<dbReference type="InterPro" id="IPR031052">
    <property type="entry name" value="FHY3/FAR1"/>
</dbReference>
<keyword evidence="3" id="KW-1185">Reference proteome</keyword>
<dbReference type="GO" id="GO:0006355">
    <property type="term" value="P:regulation of DNA-templated transcription"/>
    <property type="evidence" value="ECO:0007669"/>
    <property type="project" value="UniProtKB-UniRule"/>
</dbReference>
<comment type="subcellular location">
    <subcellularLocation>
        <location evidence="1">Nucleus</location>
    </subcellularLocation>
</comment>
<name>A0AAE0CJM1_9ROSI</name>
<keyword evidence="1" id="KW-0539">Nucleus</keyword>
<gene>
    <name evidence="2" type="ORF">Ddye_013431</name>
</gene>
<dbReference type="AlphaFoldDB" id="A0AAE0CJM1"/>